<dbReference type="Pfam" id="PF09923">
    <property type="entry name" value="DUF2155"/>
    <property type="match status" value="1"/>
</dbReference>
<gene>
    <name evidence="2" type="ORF">FHS77_000693</name>
</gene>
<comment type="caution">
    <text evidence="2">The sequence shown here is derived from an EMBL/GenBank/DDBJ whole genome shotgun (WGS) entry which is preliminary data.</text>
</comment>
<reference evidence="2 3" key="1">
    <citation type="submission" date="2020-08" db="EMBL/GenBank/DDBJ databases">
        <title>Genomic Encyclopedia of Type Strains, Phase IV (KMG-IV): sequencing the most valuable type-strain genomes for metagenomic binning, comparative biology and taxonomic classification.</title>
        <authorList>
            <person name="Goeker M."/>
        </authorList>
    </citation>
    <scope>NUCLEOTIDE SEQUENCE [LARGE SCALE GENOMIC DNA]</scope>
    <source>
        <strain evidence="2 3">DSM 22336</strain>
    </source>
</reference>
<name>A0A841LWZ1_9HYPH</name>
<sequence>MINFRLPSGTATTLVNRCRTAGKLTFAVAACLMMAGGVAQADRIENPVAEFSGLDKITGRITTFDVYINETVQFGALQVTPKVCYSRTDNEAPRTDSFVEVDEITLDRKIRRIFNGWMFADSPGLNAVEHAVYDIWLKDCKQKSEVPAPPKGN</sequence>
<accession>A0A841LWZ1</accession>
<dbReference type="InterPro" id="IPR019225">
    <property type="entry name" value="DUF2155"/>
</dbReference>
<evidence type="ECO:0008006" key="4">
    <source>
        <dbReference type="Google" id="ProtNLM"/>
    </source>
</evidence>
<proteinExistence type="predicted"/>
<protein>
    <recommendedName>
        <fullName evidence="4">DUF2155 domain-containing protein</fullName>
    </recommendedName>
</protein>
<feature type="signal peptide" evidence="1">
    <location>
        <begin position="1"/>
        <end position="41"/>
    </location>
</feature>
<dbReference type="EMBL" id="JACIIU010000002">
    <property type="protein sequence ID" value="MBB6260169.1"/>
    <property type="molecule type" value="Genomic_DNA"/>
</dbReference>
<dbReference type="AlphaFoldDB" id="A0A841LWZ1"/>
<evidence type="ECO:0000313" key="3">
    <source>
        <dbReference type="Proteomes" id="UP000555393"/>
    </source>
</evidence>
<keyword evidence="1" id="KW-0732">Signal</keyword>
<keyword evidence="3" id="KW-1185">Reference proteome</keyword>
<dbReference type="Proteomes" id="UP000555393">
    <property type="component" value="Unassembled WGS sequence"/>
</dbReference>
<evidence type="ECO:0000313" key="2">
    <source>
        <dbReference type="EMBL" id="MBB6260169.1"/>
    </source>
</evidence>
<evidence type="ECO:0000256" key="1">
    <source>
        <dbReference type="SAM" id="SignalP"/>
    </source>
</evidence>
<feature type="chain" id="PRO_5033017216" description="DUF2155 domain-containing protein" evidence="1">
    <location>
        <begin position="42"/>
        <end position="153"/>
    </location>
</feature>
<organism evidence="2 3">
    <name type="scientific">Paenochrobactrum gallinarii</name>
    <dbReference type="NCBI Taxonomy" id="643673"/>
    <lineage>
        <taxon>Bacteria</taxon>
        <taxon>Pseudomonadati</taxon>
        <taxon>Pseudomonadota</taxon>
        <taxon>Alphaproteobacteria</taxon>
        <taxon>Hyphomicrobiales</taxon>
        <taxon>Brucellaceae</taxon>
        <taxon>Paenochrobactrum</taxon>
    </lineage>
</organism>